<dbReference type="EMBL" id="CP058909">
    <property type="protein sequence ID" value="QLH84803.1"/>
    <property type="molecule type" value="Genomic_DNA"/>
</dbReference>
<evidence type="ECO:0000313" key="2">
    <source>
        <dbReference type="EMBL" id="QLH84803.1"/>
    </source>
</evidence>
<dbReference type="Proteomes" id="UP000509346">
    <property type="component" value="Chromosome"/>
</dbReference>
<name>A0A7D5PAI1_9EURY</name>
<dbReference type="Pfam" id="PF26266">
    <property type="entry name" value="DUF8069"/>
    <property type="match status" value="1"/>
</dbReference>
<keyword evidence="3" id="KW-1185">Reference proteome</keyword>
<proteinExistence type="predicted"/>
<dbReference type="InterPro" id="IPR058382">
    <property type="entry name" value="DUF8069"/>
</dbReference>
<reference evidence="2 3" key="1">
    <citation type="submission" date="2020-07" db="EMBL/GenBank/DDBJ databases">
        <title>Halosimplex litoreum sp. nov. and Halosimplex rubrum sp. nov., isolated from different salt environments.</title>
        <authorList>
            <person name="Cui H."/>
        </authorList>
    </citation>
    <scope>NUCLEOTIDE SEQUENCE [LARGE SCALE GENOMIC DNA]</scope>
    <source>
        <strain evidence="2 3">R2</strain>
    </source>
</reference>
<feature type="domain" description="DUF8069" evidence="1">
    <location>
        <begin position="5"/>
        <end position="71"/>
    </location>
</feature>
<dbReference type="AlphaFoldDB" id="A0A7D5PAI1"/>
<accession>A0A7D5PAI1</accession>
<dbReference type="KEGG" id="hpel:HZS54_25645"/>
<dbReference type="RefSeq" id="WP_179919880.1">
    <property type="nucleotide sequence ID" value="NZ_CP058909.1"/>
</dbReference>
<dbReference type="OrthoDB" id="265281at2157"/>
<protein>
    <recommendedName>
        <fullName evidence="1">DUF8069 domain-containing protein</fullName>
    </recommendedName>
</protein>
<organism evidence="2 3">
    <name type="scientific">Halosimplex pelagicum</name>
    <dbReference type="NCBI Taxonomy" id="869886"/>
    <lineage>
        <taxon>Archaea</taxon>
        <taxon>Methanobacteriati</taxon>
        <taxon>Methanobacteriota</taxon>
        <taxon>Stenosarchaea group</taxon>
        <taxon>Halobacteria</taxon>
        <taxon>Halobacteriales</taxon>
        <taxon>Haloarculaceae</taxon>
        <taxon>Halosimplex</taxon>
    </lineage>
</organism>
<gene>
    <name evidence="2" type="ORF">HZS54_25645</name>
</gene>
<evidence type="ECO:0000313" key="3">
    <source>
        <dbReference type="Proteomes" id="UP000509346"/>
    </source>
</evidence>
<evidence type="ECO:0000259" key="1">
    <source>
        <dbReference type="Pfam" id="PF26266"/>
    </source>
</evidence>
<dbReference type="GeneID" id="56086052"/>
<sequence length="74" mass="8499">MESEDSNMTEDVSDDISEAKARMIVEQLIERGVVHMPENEPKLIHEPTGRVFHSNESIAHFHKGWESGRQTHCK</sequence>